<feature type="transmembrane region" description="Helical" evidence="6">
    <location>
        <begin position="164"/>
        <end position="186"/>
    </location>
</feature>
<dbReference type="AlphaFoldDB" id="A0A6I4VYX3"/>
<dbReference type="InterPro" id="IPR020846">
    <property type="entry name" value="MFS_dom"/>
</dbReference>
<evidence type="ECO:0000313" key="8">
    <source>
        <dbReference type="EMBL" id="MXQ54946.1"/>
    </source>
</evidence>
<reference evidence="8 9" key="1">
    <citation type="submission" date="2019-12" db="EMBL/GenBank/DDBJ databases">
        <title>Whole-genome analyses of novel actinobacteria.</title>
        <authorList>
            <person name="Sahin N."/>
            <person name="Saygin H."/>
        </authorList>
    </citation>
    <scope>NUCLEOTIDE SEQUENCE [LARGE SCALE GENOMIC DNA]</scope>
    <source>
        <strain evidence="8 9">KC615</strain>
    </source>
</reference>
<dbReference type="SUPFAM" id="SSF103473">
    <property type="entry name" value="MFS general substrate transporter"/>
    <property type="match status" value="1"/>
</dbReference>
<dbReference type="PROSITE" id="PS50850">
    <property type="entry name" value="MFS"/>
    <property type="match status" value="1"/>
</dbReference>
<keyword evidence="5 6" id="KW-0472">Membrane</keyword>
<evidence type="ECO:0000256" key="6">
    <source>
        <dbReference type="SAM" id="Phobius"/>
    </source>
</evidence>
<dbReference type="RefSeq" id="WP_237446627.1">
    <property type="nucleotide sequence ID" value="NZ_WUUL01000010.1"/>
</dbReference>
<feature type="transmembrane region" description="Helical" evidence="6">
    <location>
        <begin position="78"/>
        <end position="96"/>
    </location>
</feature>
<dbReference type="EMBL" id="WUUL01000010">
    <property type="protein sequence ID" value="MXQ54946.1"/>
    <property type="molecule type" value="Genomic_DNA"/>
</dbReference>
<keyword evidence="3 6" id="KW-0812">Transmembrane</keyword>
<dbReference type="InterPro" id="IPR036259">
    <property type="entry name" value="MFS_trans_sf"/>
</dbReference>
<dbReference type="GO" id="GO:0005886">
    <property type="term" value="C:plasma membrane"/>
    <property type="evidence" value="ECO:0007669"/>
    <property type="project" value="UniProtKB-SubCell"/>
</dbReference>
<feature type="transmembrane region" description="Helical" evidence="6">
    <location>
        <begin position="102"/>
        <end position="124"/>
    </location>
</feature>
<evidence type="ECO:0000256" key="1">
    <source>
        <dbReference type="ARBA" id="ARBA00004651"/>
    </source>
</evidence>
<dbReference type="InterPro" id="IPR011701">
    <property type="entry name" value="MFS"/>
</dbReference>
<feature type="transmembrane region" description="Helical" evidence="6">
    <location>
        <begin position="136"/>
        <end position="158"/>
    </location>
</feature>
<comment type="caution">
    <text evidence="8">The sequence shown here is derived from an EMBL/GenBank/DDBJ whole genome shotgun (WGS) entry which is preliminary data.</text>
</comment>
<keyword evidence="2" id="KW-0813">Transport</keyword>
<evidence type="ECO:0000259" key="7">
    <source>
        <dbReference type="PROSITE" id="PS50850"/>
    </source>
</evidence>
<feature type="transmembrane region" description="Helical" evidence="6">
    <location>
        <begin position="342"/>
        <end position="360"/>
    </location>
</feature>
<dbReference type="PANTHER" id="PTHR23531">
    <property type="entry name" value="QUINOLENE RESISTANCE PROTEIN NORA"/>
    <property type="match status" value="1"/>
</dbReference>
<sequence length="397" mass="43387">MMDRKRSQVSIRKLVGLILLIVGQVFAVAAIQDVIAQALHILLSAESASVVMTSYMATVMLGSLFFGRLIDKVGEKRLLLWSLPFMAVTLCGYPLAQSTFSLTLVRVLHGISYALMVSAIFLVTRRSFSSKNQARASAFVSTCMYLGSGIALSVGVWIAKKPYLWEVVIALGISSVLFMYTGLALLARHKQTFLQNEKGLDHNVLTAYNIRRMMNKEAFFLALPGIGVSSAYASFLAWIASYWVNEPGLILSVATAGNAVVALTFMPRLASNAKGYFPLMVGSNLTMIISFFVIWLAPPKPFMLLAGILVGISICGVNLGITEEISRKINYNQHGSAYATSGFTRQLGAVIGTGYSSLMWGYLGTAMWLTVIPLPSMALVTLLLMKRKDRKRKPPAR</sequence>
<accession>A0A6I4VYX3</accession>
<feature type="transmembrane region" description="Helical" evidence="6">
    <location>
        <begin position="249"/>
        <end position="269"/>
    </location>
</feature>
<evidence type="ECO:0000256" key="5">
    <source>
        <dbReference type="ARBA" id="ARBA00023136"/>
    </source>
</evidence>
<feature type="transmembrane region" description="Helical" evidence="6">
    <location>
        <begin position="37"/>
        <end position="66"/>
    </location>
</feature>
<feature type="transmembrane region" description="Helical" evidence="6">
    <location>
        <begin position="218"/>
        <end position="243"/>
    </location>
</feature>
<feature type="transmembrane region" description="Helical" evidence="6">
    <location>
        <begin position="366"/>
        <end position="385"/>
    </location>
</feature>
<feature type="transmembrane region" description="Helical" evidence="6">
    <location>
        <begin position="276"/>
        <end position="296"/>
    </location>
</feature>
<protein>
    <submittedName>
        <fullName evidence="8">MFS transporter</fullName>
    </submittedName>
</protein>
<gene>
    <name evidence="8" type="ORF">GSM42_14715</name>
</gene>
<feature type="transmembrane region" description="Helical" evidence="6">
    <location>
        <begin position="302"/>
        <end position="321"/>
    </location>
</feature>
<dbReference type="Proteomes" id="UP000430692">
    <property type="component" value="Unassembled WGS sequence"/>
</dbReference>
<feature type="domain" description="Major facilitator superfamily (MFS) profile" evidence="7">
    <location>
        <begin position="1"/>
        <end position="388"/>
    </location>
</feature>
<keyword evidence="9" id="KW-1185">Reference proteome</keyword>
<dbReference type="Pfam" id="PF07690">
    <property type="entry name" value="MFS_1"/>
    <property type="match status" value="1"/>
</dbReference>
<evidence type="ECO:0000256" key="3">
    <source>
        <dbReference type="ARBA" id="ARBA00022692"/>
    </source>
</evidence>
<name>A0A6I4VYX3_9BACL</name>
<evidence type="ECO:0000313" key="9">
    <source>
        <dbReference type="Proteomes" id="UP000430692"/>
    </source>
</evidence>
<evidence type="ECO:0000256" key="2">
    <source>
        <dbReference type="ARBA" id="ARBA00022448"/>
    </source>
</evidence>
<evidence type="ECO:0000256" key="4">
    <source>
        <dbReference type="ARBA" id="ARBA00022989"/>
    </source>
</evidence>
<dbReference type="Gene3D" id="1.20.1250.20">
    <property type="entry name" value="MFS general substrate transporter like domains"/>
    <property type="match status" value="1"/>
</dbReference>
<keyword evidence="4 6" id="KW-1133">Transmembrane helix</keyword>
<proteinExistence type="predicted"/>
<comment type="subcellular location">
    <subcellularLocation>
        <location evidence="1">Cell membrane</location>
        <topology evidence="1">Multi-pass membrane protein</topology>
    </subcellularLocation>
</comment>
<organism evidence="8 9">
    <name type="scientific">Shimazuella alba</name>
    <dbReference type="NCBI Taxonomy" id="2690964"/>
    <lineage>
        <taxon>Bacteria</taxon>
        <taxon>Bacillati</taxon>
        <taxon>Bacillota</taxon>
        <taxon>Bacilli</taxon>
        <taxon>Bacillales</taxon>
        <taxon>Thermoactinomycetaceae</taxon>
        <taxon>Shimazuella</taxon>
    </lineage>
</organism>
<dbReference type="GO" id="GO:0022857">
    <property type="term" value="F:transmembrane transporter activity"/>
    <property type="evidence" value="ECO:0007669"/>
    <property type="project" value="InterPro"/>
</dbReference>
<dbReference type="PANTHER" id="PTHR23531:SF1">
    <property type="entry name" value="QUINOLENE RESISTANCE PROTEIN NORA"/>
    <property type="match status" value="1"/>
</dbReference>
<dbReference type="InterPro" id="IPR052714">
    <property type="entry name" value="MFS_Exporter"/>
</dbReference>